<protein>
    <submittedName>
        <fullName evidence="2">Uncharacterized protein</fullName>
    </submittedName>
</protein>
<gene>
    <name evidence="2" type="ORF">CK203_038567</name>
</gene>
<feature type="compositionally biased region" description="Basic and acidic residues" evidence="1">
    <location>
        <begin position="60"/>
        <end position="72"/>
    </location>
</feature>
<dbReference type="PANTHER" id="PTHR33710">
    <property type="entry name" value="BNAC02G09200D PROTEIN"/>
    <property type="match status" value="1"/>
</dbReference>
<dbReference type="InterPro" id="IPR036691">
    <property type="entry name" value="Endo/exonu/phosph_ase_sf"/>
</dbReference>
<sequence>MVQTKIRGVVHSGVMLRRELTKKGRDATEVINGENLRGSSGAVKGERDRSGEGGAMQEGVEPKHGETGSLPGEKRSEAWVRIVGLPVSLWERDILRRIGMPVGFLDIDSQTETLEDLQWARILVKLNKEKPPNVVEVWTEEFCYELTLWWEIRPAVRMARERKGKANLFQKRGRGGQSSGRSGYGSGFRFGVRWAPRIVWGGAAVGPWPSDASGPSPHGLSLRGFEVRLVSGLLRGRRHLRGPVPKWAGPSSVGALTSPGRSMVTDGLWRPSLRSKAGGDSKTDDALMEEALRRIPEGFYDRRMIGRMPVVMKTVDCREILDDNNGVMGSNGKELCLVGDRFQNQDWREASWEESELARFNQFLGFSTVGLEKDILDFMVKIRKRWEKVHNKSLLENSKFERELKRLEWSINYEGGRKQKGIVQGRGASIQLFYEAKETKIQSMTEGCEDLGSGRFLIGGLWEPKAQRVEGEEELWEELGAIKGIWEEPWCLGGDFNVTLSQRDRSRQGNLNGAMRRFAQVVDDLALIDLPLQGGVYSWSGGRGNQTWARLDRFLVSQVGGGMSWGPSPFRFENMWLKVDGLRSSFGNGGKEGKE</sequence>
<dbReference type="Gene3D" id="3.60.10.10">
    <property type="entry name" value="Endonuclease/exonuclease/phosphatase"/>
    <property type="match status" value="1"/>
</dbReference>
<dbReference type="EMBL" id="QGNW01000145">
    <property type="protein sequence ID" value="RVW91418.1"/>
    <property type="molecule type" value="Genomic_DNA"/>
</dbReference>
<feature type="region of interest" description="Disordered" evidence="1">
    <location>
        <begin position="33"/>
        <end position="72"/>
    </location>
</feature>
<dbReference type="PANTHER" id="PTHR33710:SF64">
    <property type="entry name" value="ENDONUCLEASE_EXONUCLEASE_PHOSPHATASE DOMAIN-CONTAINING PROTEIN"/>
    <property type="match status" value="1"/>
</dbReference>
<reference evidence="2 3" key="1">
    <citation type="journal article" date="2018" name="PLoS Genet.">
        <title>Population sequencing reveals clonal diversity and ancestral inbreeding in the grapevine cultivar Chardonnay.</title>
        <authorList>
            <person name="Roach M.J."/>
            <person name="Johnson D.L."/>
            <person name="Bohlmann J."/>
            <person name="van Vuuren H.J."/>
            <person name="Jones S.J."/>
            <person name="Pretorius I.S."/>
            <person name="Schmidt S.A."/>
            <person name="Borneman A.R."/>
        </authorList>
    </citation>
    <scope>NUCLEOTIDE SEQUENCE [LARGE SCALE GENOMIC DNA]</scope>
    <source>
        <strain evidence="3">cv. Chardonnay</strain>
        <tissue evidence="2">Leaf</tissue>
    </source>
</reference>
<dbReference type="AlphaFoldDB" id="A0A438I3Y4"/>
<name>A0A438I3Y4_VITVI</name>
<evidence type="ECO:0000313" key="3">
    <source>
        <dbReference type="Proteomes" id="UP000288805"/>
    </source>
</evidence>
<dbReference type="SUPFAM" id="SSF56219">
    <property type="entry name" value="DNase I-like"/>
    <property type="match status" value="1"/>
</dbReference>
<dbReference type="Proteomes" id="UP000288805">
    <property type="component" value="Unassembled WGS sequence"/>
</dbReference>
<evidence type="ECO:0000256" key="1">
    <source>
        <dbReference type="SAM" id="MobiDB-lite"/>
    </source>
</evidence>
<evidence type="ECO:0000313" key="2">
    <source>
        <dbReference type="EMBL" id="RVW91418.1"/>
    </source>
</evidence>
<accession>A0A438I3Y4</accession>
<comment type="caution">
    <text evidence="2">The sequence shown here is derived from an EMBL/GenBank/DDBJ whole genome shotgun (WGS) entry which is preliminary data.</text>
</comment>
<organism evidence="2 3">
    <name type="scientific">Vitis vinifera</name>
    <name type="common">Grape</name>
    <dbReference type="NCBI Taxonomy" id="29760"/>
    <lineage>
        <taxon>Eukaryota</taxon>
        <taxon>Viridiplantae</taxon>
        <taxon>Streptophyta</taxon>
        <taxon>Embryophyta</taxon>
        <taxon>Tracheophyta</taxon>
        <taxon>Spermatophyta</taxon>
        <taxon>Magnoliopsida</taxon>
        <taxon>eudicotyledons</taxon>
        <taxon>Gunneridae</taxon>
        <taxon>Pentapetalae</taxon>
        <taxon>rosids</taxon>
        <taxon>Vitales</taxon>
        <taxon>Vitaceae</taxon>
        <taxon>Viteae</taxon>
        <taxon>Vitis</taxon>
    </lineage>
</organism>
<proteinExistence type="predicted"/>